<dbReference type="RefSeq" id="WP_203842538.1">
    <property type="nucleotide sequence ID" value="NZ_BAAATW010000007.1"/>
</dbReference>
<dbReference type="EMBL" id="BOQP01000016">
    <property type="protein sequence ID" value="GIM73095.1"/>
    <property type="molecule type" value="Genomic_DNA"/>
</dbReference>
<sequence length="66" mass="7170">MQRYSDDDGTSVPEGPETRRLEIHNSSIDEELAVAGACALVHLPTGRVCTKEHSHSGSCEFVTADR</sequence>
<accession>A0A919SHZ4</accession>
<reference evidence="1" key="1">
    <citation type="submission" date="2021-03" db="EMBL/GenBank/DDBJ databases">
        <title>Whole genome shotgun sequence of Actinoplanes consettensis NBRC 14913.</title>
        <authorList>
            <person name="Komaki H."/>
            <person name="Tamura T."/>
        </authorList>
    </citation>
    <scope>NUCLEOTIDE SEQUENCE</scope>
    <source>
        <strain evidence="1">NBRC 14913</strain>
    </source>
</reference>
<protein>
    <submittedName>
        <fullName evidence="1">Uncharacterized protein</fullName>
    </submittedName>
</protein>
<organism evidence="1 2">
    <name type="scientific">Winogradskya consettensis</name>
    <dbReference type="NCBI Taxonomy" id="113560"/>
    <lineage>
        <taxon>Bacteria</taxon>
        <taxon>Bacillati</taxon>
        <taxon>Actinomycetota</taxon>
        <taxon>Actinomycetes</taxon>
        <taxon>Micromonosporales</taxon>
        <taxon>Micromonosporaceae</taxon>
        <taxon>Winogradskya</taxon>
    </lineage>
</organism>
<evidence type="ECO:0000313" key="1">
    <source>
        <dbReference type="EMBL" id="GIM73095.1"/>
    </source>
</evidence>
<gene>
    <name evidence="1" type="ORF">Aco04nite_33600</name>
</gene>
<keyword evidence="2" id="KW-1185">Reference proteome</keyword>
<comment type="caution">
    <text evidence="1">The sequence shown here is derived from an EMBL/GenBank/DDBJ whole genome shotgun (WGS) entry which is preliminary data.</text>
</comment>
<evidence type="ECO:0000313" key="2">
    <source>
        <dbReference type="Proteomes" id="UP000680865"/>
    </source>
</evidence>
<proteinExistence type="predicted"/>
<name>A0A919SHZ4_9ACTN</name>
<dbReference type="AlphaFoldDB" id="A0A919SHZ4"/>
<dbReference type="Proteomes" id="UP000680865">
    <property type="component" value="Unassembled WGS sequence"/>
</dbReference>